<dbReference type="Gene3D" id="3.40.50.300">
    <property type="entry name" value="P-loop containing nucleotide triphosphate hydrolases"/>
    <property type="match status" value="1"/>
</dbReference>
<name>A0A6P1SVQ9_9RHOB</name>
<dbReference type="EMBL" id="CP046620">
    <property type="protein sequence ID" value="QHQ34764.1"/>
    <property type="molecule type" value="Genomic_DNA"/>
</dbReference>
<reference evidence="2 3" key="1">
    <citation type="submission" date="2019-12" db="EMBL/GenBank/DDBJ databases">
        <title>Complete genome sequence of Algicella marina strain 9Alg 56(T) isolated from the red alga Tichocarpus crinitus.</title>
        <authorList>
            <person name="Kim S.-G."/>
            <person name="Nedashkovskaya O.I."/>
        </authorList>
    </citation>
    <scope>NUCLEOTIDE SEQUENCE [LARGE SCALE GENOMIC DNA]</scope>
    <source>
        <strain evidence="2 3">9Alg 56</strain>
    </source>
</reference>
<dbReference type="KEGG" id="amaq:GO499_05925"/>
<protein>
    <recommendedName>
        <fullName evidence="4">Sulfotransferase</fullName>
    </recommendedName>
</protein>
<sequence length="279" mass="31861">MASTPPLRPTNELFDYLCPGVHKAGTTWLHAMLKQHPGTAMPMTKEVNFFNNIYRGITYPNAIRKNALKANRRAYRQLRKLNFRSALAYRAIAKGAATPDTNWYRQVFDVLPKDRRIGEFTPDYFFLGEEVVKEIKRLAPAAKVIIFVREPVARMVSALSMGIGMKPDLSQKHRVKADLFQSRGDYLSNVPIWDDVFGDNVLYIPFGDIGSNPRETIRRIEDFIGLEAFDGYADLDRKRNSHTGKVEVAPETISLIEEFAAPQRDFLQKRFGVDFCARI</sequence>
<dbReference type="InterPro" id="IPR027417">
    <property type="entry name" value="P-loop_NTPase"/>
</dbReference>
<evidence type="ECO:0000313" key="2">
    <source>
        <dbReference type="EMBL" id="QHQ34764.1"/>
    </source>
</evidence>
<organism evidence="2 3">
    <name type="scientific">Algicella marina</name>
    <dbReference type="NCBI Taxonomy" id="2683284"/>
    <lineage>
        <taxon>Bacteria</taxon>
        <taxon>Pseudomonadati</taxon>
        <taxon>Pseudomonadota</taxon>
        <taxon>Alphaproteobacteria</taxon>
        <taxon>Rhodobacterales</taxon>
        <taxon>Paracoccaceae</taxon>
        <taxon>Algicella</taxon>
    </lineage>
</organism>
<evidence type="ECO:0008006" key="4">
    <source>
        <dbReference type="Google" id="ProtNLM"/>
    </source>
</evidence>
<evidence type="ECO:0000313" key="3">
    <source>
        <dbReference type="Proteomes" id="UP000464495"/>
    </source>
</evidence>
<dbReference type="AlphaFoldDB" id="A0A6P1SVQ9"/>
<dbReference type="SUPFAM" id="SSF52540">
    <property type="entry name" value="P-loop containing nucleoside triphosphate hydrolases"/>
    <property type="match status" value="1"/>
</dbReference>
<proteinExistence type="predicted"/>
<dbReference type="Pfam" id="PF13469">
    <property type="entry name" value="Sulfotransfer_3"/>
    <property type="match status" value="1"/>
</dbReference>
<dbReference type="PANTHER" id="PTHR10605:SF56">
    <property type="entry name" value="BIFUNCTIONAL HEPARAN SULFATE N-DEACETYLASE_N-SULFOTRANSFERASE"/>
    <property type="match status" value="1"/>
</dbReference>
<accession>A0A6P1SVQ9</accession>
<dbReference type="GO" id="GO:0008146">
    <property type="term" value="F:sulfotransferase activity"/>
    <property type="evidence" value="ECO:0007669"/>
    <property type="project" value="InterPro"/>
</dbReference>
<dbReference type="RefSeq" id="WP_161861332.1">
    <property type="nucleotide sequence ID" value="NZ_CP046620.1"/>
</dbReference>
<dbReference type="Proteomes" id="UP000464495">
    <property type="component" value="Chromosome"/>
</dbReference>
<dbReference type="PANTHER" id="PTHR10605">
    <property type="entry name" value="HEPARAN SULFATE SULFOTRANSFERASE"/>
    <property type="match status" value="1"/>
</dbReference>
<dbReference type="InterPro" id="IPR037359">
    <property type="entry name" value="NST/OST"/>
</dbReference>
<gene>
    <name evidence="2" type="ORF">GO499_05925</name>
</gene>
<keyword evidence="1" id="KW-0808">Transferase</keyword>
<keyword evidence="3" id="KW-1185">Reference proteome</keyword>
<evidence type="ECO:0000256" key="1">
    <source>
        <dbReference type="ARBA" id="ARBA00022679"/>
    </source>
</evidence>